<dbReference type="PRINTS" id="PR01590">
    <property type="entry name" value="HTHFIS"/>
</dbReference>
<evidence type="ECO:0000313" key="3">
    <source>
        <dbReference type="Proteomes" id="UP001308005"/>
    </source>
</evidence>
<sequence>MLGNGNICYTAFRPRFFARHRQKAGTHQAAHNRFNAPFGTGSNELWHDIIEQAERGAIIAALEATKGNQTDAAAILNTSRTTLRERIARYNLRGYGVSSLRP</sequence>
<dbReference type="SUPFAM" id="SSF46689">
    <property type="entry name" value="Homeodomain-like"/>
    <property type="match status" value="1"/>
</dbReference>
<dbReference type="InterPro" id="IPR002197">
    <property type="entry name" value="HTH_Fis"/>
</dbReference>
<dbReference type="Pfam" id="PF02954">
    <property type="entry name" value="HTH_8"/>
    <property type="match status" value="1"/>
</dbReference>
<evidence type="ECO:0000259" key="1">
    <source>
        <dbReference type="Pfam" id="PF02954"/>
    </source>
</evidence>
<comment type="caution">
    <text evidence="2">The sequence shown here is derived from an EMBL/GenBank/DDBJ whole genome shotgun (WGS) entry which is preliminary data.</text>
</comment>
<evidence type="ECO:0000313" key="2">
    <source>
        <dbReference type="EMBL" id="MEB4589785.1"/>
    </source>
</evidence>
<dbReference type="RefSeq" id="WP_324692989.1">
    <property type="nucleotide sequence ID" value="NZ_JAYMYJ010000018.1"/>
</dbReference>
<protein>
    <submittedName>
        <fullName evidence="2">Helix-turn-helix domain-containing protein</fullName>
    </submittedName>
</protein>
<gene>
    <name evidence="2" type="ORF">VSS37_02210</name>
</gene>
<name>A0ABU6CSI6_9GAMM</name>
<dbReference type="EMBL" id="JAYMYJ010000018">
    <property type="protein sequence ID" value="MEB4589785.1"/>
    <property type="molecule type" value="Genomic_DNA"/>
</dbReference>
<organism evidence="2 3">
    <name type="scientific">Candidatus Thiothrix phosphatis</name>
    <dbReference type="NCBI Taxonomy" id="3112415"/>
    <lineage>
        <taxon>Bacteria</taxon>
        <taxon>Pseudomonadati</taxon>
        <taxon>Pseudomonadota</taxon>
        <taxon>Gammaproteobacteria</taxon>
        <taxon>Thiotrichales</taxon>
        <taxon>Thiotrichaceae</taxon>
        <taxon>Thiothrix</taxon>
    </lineage>
</organism>
<proteinExistence type="predicted"/>
<dbReference type="Gene3D" id="1.10.10.60">
    <property type="entry name" value="Homeodomain-like"/>
    <property type="match status" value="1"/>
</dbReference>
<reference evidence="2 3" key="2">
    <citation type="submission" date="2024-01" db="EMBL/GenBank/DDBJ databases">
        <authorList>
            <person name="Xie X."/>
        </authorList>
    </citation>
    <scope>NUCLEOTIDE SEQUENCE [LARGE SCALE GENOMIC DNA]</scope>
    <source>
        <strain evidence="2">SCUT-1</strain>
    </source>
</reference>
<keyword evidence="3" id="KW-1185">Reference proteome</keyword>
<feature type="domain" description="DNA binding HTH" evidence="1">
    <location>
        <begin position="50"/>
        <end position="90"/>
    </location>
</feature>
<reference evidence="3" key="1">
    <citation type="submission" date="2023-07" db="EMBL/GenBank/DDBJ databases">
        <title>The carbon used by Thiothrix.</title>
        <authorList>
            <person name="Chen L."/>
        </authorList>
    </citation>
    <scope>NUCLEOTIDE SEQUENCE [LARGE SCALE GENOMIC DNA]</scope>
</reference>
<dbReference type="Proteomes" id="UP001308005">
    <property type="component" value="Unassembled WGS sequence"/>
</dbReference>
<accession>A0ABU6CSI6</accession>
<dbReference type="InterPro" id="IPR009057">
    <property type="entry name" value="Homeodomain-like_sf"/>
</dbReference>